<dbReference type="EMBL" id="PVXP01000038">
    <property type="protein sequence ID" value="PRR84443.1"/>
    <property type="molecule type" value="Genomic_DNA"/>
</dbReference>
<comment type="caution">
    <text evidence="4">The sequence shown here is derived from an EMBL/GenBank/DDBJ whole genome shotgun (WGS) entry which is preliminary data.</text>
</comment>
<keyword evidence="2" id="KW-0472">Membrane</keyword>
<feature type="transmembrane region" description="Helical" evidence="2">
    <location>
        <begin position="113"/>
        <end position="130"/>
    </location>
</feature>
<reference evidence="4 5" key="1">
    <citation type="submission" date="2018-03" db="EMBL/GenBank/DDBJ databases">
        <title>Genome sequence of Clostridium luticellarii DSM 29923.</title>
        <authorList>
            <person name="Poehlein A."/>
            <person name="Daniel R."/>
        </authorList>
    </citation>
    <scope>NUCLEOTIDE SEQUENCE [LARGE SCALE GENOMIC DNA]</scope>
    <source>
        <strain evidence="4 5">DSM 29923</strain>
    </source>
</reference>
<feature type="transmembrane region" description="Helical" evidence="2">
    <location>
        <begin position="85"/>
        <end position="107"/>
    </location>
</feature>
<dbReference type="Pfam" id="PF00892">
    <property type="entry name" value="EamA"/>
    <property type="match status" value="2"/>
</dbReference>
<evidence type="ECO:0000256" key="2">
    <source>
        <dbReference type="SAM" id="Phobius"/>
    </source>
</evidence>
<proteinExistence type="inferred from homology"/>
<dbReference type="PANTHER" id="PTHR22911">
    <property type="entry name" value="ACYL-MALONYL CONDENSING ENZYME-RELATED"/>
    <property type="match status" value="1"/>
</dbReference>
<keyword evidence="5" id="KW-1185">Reference proteome</keyword>
<feature type="transmembrane region" description="Helical" evidence="2">
    <location>
        <begin position="49"/>
        <end position="65"/>
    </location>
</feature>
<feature type="transmembrane region" description="Helical" evidence="2">
    <location>
        <begin position="282"/>
        <end position="300"/>
    </location>
</feature>
<feature type="transmembrane region" description="Helical" evidence="2">
    <location>
        <begin position="16"/>
        <end position="37"/>
    </location>
</feature>
<organism evidence="4 5">
    <name type="scientific">Clostridium luticellarii</name>
    <dbReference type="NCBI Taxonomy" id="1691940"/>
    <lineage>
        <taxon>Bacteria</taxon>
        <taxon>Bacillati</taxon>
        <taxon>Bacillota</taxon>
        <taxon>Clostridia</taxon>
        <taxon>Eubacteriales</taxon>
        <taxon>Clostridiaceae</taxon>
        <taxon>Clostridium</taxon>
    </lineage>
</organism>
<keyword evidence="2" id="KW-1133">Transmembrane helix</keyword>
<dbReference type="PANTHER" id="PTHR22911:SF79">
    <property type="entry name" value="MOBA-LIKE NTP TRANSFERASE DOMAIN-CONTAINING PROTEIN"/>
    <property type="match status" value="1"/>
</dbReference>
<dbReference type="InterPro" id="IPR037185">
    <property type="entry name" value="EmrE-like"/>
</dbReference>
<feature type="transmembrane region" description="Helical" evidence="2">
    <location>
        <begin position="222"/>
        <end position="245"/>
    </location>
</feature>
<keyword evidence="2" id="KW-0812">Transmembrane</keyword>
<sequence>MKDKPILKLNLRTKGILLVITASMLWGVSGPIAQYLFKYRNISSEWLTDIRLLASGIIFLTVLYFKNGKKIFDIWKSKYGRRHMVLFSIFGLIGTQFGYFQCINYSNAPTATILQYLNPVIIVLYFAIYTKKFPTSREYIAIVLALLGTFFIVTKGDIHSLAISNQALFWGILSAFAAAFYVVQPFYIIKKWGCDIVVGWGMFLGGLAFSFVHTAWKIQGEYNFSSILGIIFIIVFGTLLAFYWYSSSTKYIKASETALLSCIEPLSATVISIAWLNISFGIFDIIGGICIISTVIILSYSTNKDVKA</sequence>
<dbReference type="RefSeq" id="WP_242977591.1">
    <property type="nucleotide sequence ID" value="NZ_PVXP01000038.1"/>
</dbReference>
<evidence type="ECO:0000259" key="3">
    <source>
        <dbReference type="Pfam" id="PF00892"/>
    </source>
</evidence>
<feature type="transmembrane region" description="Helical" evidence="2">
    <location>
        <begin position="257"/>
        <end position="276"/>
    </location>
</feature>
<accession>A0A2T0BKT3</accession>
<dbReference type="SUPFAM" id="SSF103481">
    <property type="entry name" value="Multidrug resistance efflux transporter EmrE"/>
    <property type="match status" value="2"/>
</dbReference>
<feature type="transmembrane region" description="Helical" evidence="2">
    <location>
        <begin position="168"/>
        <end position="189"/>
    </location>
</feature>
<dbReference type="AlphaFoldDB" id="A0A2T0BKT3"/>
<evidence type="ECO:0000256" key="1">
    <source>
        <dbReference type="ARBA" id="ARBA00007362"/>
    </source>
</evidence>
<feature type="domain" description="EamA" evidence="3">
    <location>
        <begin position="14"/>
        <end position="154"/>
    </location>
</feature>
<dbReference type="InterPro" id="IPR000620">
    <property type="entry name" value="EamA_dom"/>
</dbReference>
<gene>
    <name evidence="4" type="primary">yicL</name>
    <name evidence="4" type="ORF">CLLU_24340</name>
</gene>
<dbReference type="GO" id="GO:0016020">
    <property type="term" value="C:membrane"/>
    <property type="evidence" value="ECO:0007669"/>
    <property type="project" value="InterPro"/>
</dbReference>
<dbReference type="Proteomes" id="UP000237798">
    <property type="component" value="Unassembled WGS sequence"/>
</dbReference>
<protein>
    <submittedName>
        <fullName evidence="4">Putative inner membrane transporter YicL</fullName>
    </submittedName>
</protein>
<evidence type="ECO:0000313" key="5">
    <source>
        <dbReference type="Proteomes" id="UP000237798"/>
    </source>
</evidence>
<feature type="transmembrane region" description="Helical" evidence="2">
    <location>
        <begin position="196"/>
        <end position="216"/>
    </location>
</feature>
<feature type="transmembrane region" description="Helical" evidence="2">
    <location>
        <begin position="139"/>
        <end position="156"/>
    </location>
</feature>
<feature type="domain" description="EamA" evidence="3">
    <location>
        <begin position="167"/>
        <end position="299"/>
    </location>
</feature>
<comment type="similarity">
    <text evidence="1">Belongs to the EamA transporter family.</text>
</comment>
<evidence type="ECO:0000313" key="4">
    <source>
        <dbReference type="EMBL" id="PRR84443.1"/>
    </source>
</evidence>
<name>A0A2T0BKT3_9CLOT</name>